<dbReference type="GO" id="GO:0019464">
    <property type="term" value="P:glycine decarboxylation via glycine cleavage system"/>
    <property type="evidence" value="ECO:0007669"/>
    <property type="project" value="InterPro"/>
</dbReference>
<sequence length="308" mass="35356">MKEKVAKTKKNRVMGFQVLENECIWMKAGVVNFRTCDNAYDCNNCMFDKAMQRAMASDTSKKKPGWVDLLREKYDGASRPCRHVLTGRIDTPKICVSNYECQHCAFDQMLDQEDTVPMANTAPEYKNASGYRVADGYYYHMGHSWARVEHGGRIRIGFDDFMVRLFGTAQILDTPPLGATLEQNQVGWTFARDNHKAAVLSPVSGTVVTVNHKAKDHPELIHEDPYQEGWLFILEPEFSKKNLKKLYFGEDALNWMEQESRHLMRLMGPEYEHLEATGGEPVDDFFGYYPEIGWNTLVQTFLRTARVS</sequence>
<gene>
    <name evidence="2" type="ORF">dnm_017030</name>
</gene>
<reference evidence="2" key="1">
    <citation type="journal article" date="2021" name="Microb. Physiol.">
        <title>Proteogenomic Insights into the Physiology of Marine, Sulfate-Reducing, Filamentous Desulfonema limicola and Desulfonema magnum.</title>
        <authorList>
            <person name="Schnaars V."/>
            <person name="Wohlbrand L."/>
            <person name="Scheve S."/>
            <person name="Hinrichs C."/>
            <person name="Reinhardt R."/>
            <person name="Rabus R."/>
        </authorList>
    </citation>
    <scope>NUCLEOTIDE SEQUENCE</scope>
    <source>
        <strain evidence="2">4be13</strain>
    </source>
</reference>
<dbReference type="InterPro" id="IPR011053">
    <property type="entry name" value="Single_hybrid_motif"/>
</dbReference>
<dbReference type="GO" id="GO:0009249">
    <property type="term" value="P:protein lipoylation"/>
    <property type="evidence" value="ECO:0007669"/>
    <property type="project" value="TreeGrafter"/>
</dbReference>
<dbReference type="PANTHER" id="PTHR11715:SF3">
    <property type="entry name" value="GLYCINE CLEAVAGE SYSTEM H PROTEIN-RELATED"/>
    <property type="match status" value="1"/>
</dbReference>
<dbReference type="SUPFAM" id="SSF51230">
    <property type="entry name" value="Single hybrid motif"/>
    <property type="match status" value="1"/>
</dbReference>
<dbReference type="RefSeq" id="WP_207681637.1">
    <property type="nucleotide sequence ID" value="NZ_CP061800.1"/>
</dbReference>
<dbReference type="Pfam" id="PF01597">
    <property type="entry name" value="GCV_H"/>
    <property type="match status" value="1"/>
</dbReference>
<name>A0A975BIC1_9BACT</name>
<dbReference type="Gene3D" id="2.40.50.100">
    <property type="match status" value="1"/>
</dbReference>
<dbReference type="Proteomes" id="UP000663722">
    <property type="component" value="Chromosome"/>
</dbReference>
<evidence type="ECO:0000313" key="2">
    <source>
        <dbReference type="EMBL" id="QTA85689.1"/>
    </source>
</evidence>
<dbReference type="KEGG" id="dmm:dnm_017030"/>
<dbReference type="EMBL" id="CP061800">
    <property type="protein sequence ID" value="QTA85689.1"/>
    <property type="molecule type" value="Genomic_DNA"/>
</dbReference>
<organism evidence="2 3">
    <name type="scientific">Desulfonema magnum</name>
    <dbReference type="NCBI Taxonomy" id="45655"/>
    <lineage>
        <taxon>Bacteria</taxon>
        <taxon>Pseudomonadati</taxon>
        <taxon>Thermodesulfobacteriota</taxon>
        <taxon>Desulfobacteria</taxon>
        <taxon>Desulfobacterales</taxon>
        <taxon>Desulfococcaceae</taxon>
        <taxon>Desulfonema</taxon>
    </lineage>
</organism>
<dbReference type="CDD" id="cd06848">
    <property type="entry name" value="GCS_H"/>
    <property type="match status" value="1"/>
</dbReference>
<dbReference type="InterPro" id="IPR033753">
    <property type="entry name" value="GCV_H/Fam206"/>
</dbReference>
<evidence type="ECO:0000313" key="3">
    <source>
        <dbReference type="Proteomes" id="UP000663722"/>
    </source>
</evidence>
<dbReference type="PANTHER" id="PTHR11715">
    <property type="entry name" value="GLYCINE CLEAVAGE SYSTEM H PROTEIN"/>
    <property type="match status" value="1"/>
</dbReference>
<accession>A0A975BIC1</accession>
<evidence type="ECO:0000256" key="1">
    <source>
        <dbReference type="ARBA" id="ARBA00022823"/>
    </source>
</evidence>
<proteinExistence type="predicted"/>
<keyword evidence="3" id="KW-1185">Reference proteome</keyword>
<protein>
    <submittedName>
        <fullName evidence="2">Glycine cleavage H-protein domain-containing protein</fullName>
    </submittedName>
</protein>
<dbReference type="AlphaFoldDB" id="A0A975BIC1"/>
<dbReference type="GO" id="GO:0005960">
    <property type="term" value="C:glycine cleavage complex"/>
    <property type="evidence" value="ECO:0007669"/>
    <property type="project" value="InterPro"/>
</dbReference>
<dbReference type="GO" id="GO:0005737">
    <property type="term" value="C:cytoplasm"/>
    <property type="evidence" value="ECO:0007669"/>
    <property type="project" value="TreeGrafter"/>
</dbReference>
<keyword evidence="1" id="KW-0450">Lipoyl</keyword>
<dbReference type="InterPro" id="IPR002930">
    <property type="entry name" value="GCV_H"/>
</dbReference>